<dbReference type="Proteomes" id="UP000175691">
    <property type="component" value="Unassembled WGS sequence"/>
</dbReference>
<name>A0A1E7Z610_9ALTE</name>
<dbReference type="EMBL" id="MDHN01000041">
    <property type="protein sequence ID" value="OFC68851.1"/>
    <property type="molecule type" value="Genomic_DNA"/>
</dbReference>
<sequence>MYLTGLIYNKPEHRMTHNSYSLMAVSLKLIRTALTSRLRHNKPLEKVAVENQRKYTWLLTAVGYLSISNCREVKLMMSVMVNLWLSRHLILKLSLPTKATAVKLYGSY</sequence>
<accession>A0A1E7Z610</accession>
<keyword evidence="2" id="KW-1185">Reference proteome</keyword>
<organism evidence="1 2">
    <name type="scientific">Alteromonas confluentis</name>
    <dbReference type="NCBI Taxonomy" id="1656094"/>
    <lineage>
        <taxon>Bacteria</taxon>
        <taxon>Pseudomonadati</taxon>
        <taxon>Pseudomonadota</taxon>
        <taxon>Gammaproteobacteria</taxon>
        <taxon>Alteromonadales</taxon>
        <taxon>Alteromonadaceae</taxon>
        <taxon>Alteromonas/Salinimonas group</taxon>
        <taxon>Alteromonas</taxon>
    </lineage>
</organism>
<dbReference type="AlphaFoldDB" id="A0A1E7Z610"/>
<comment type="caution">
    <text evidence="1">The sequence shown here is derived from an EMBL/GenBank/DDBJ whole genome shotgun (WGS) entry which is preliminary data.</text>
</comment>
<protein>
    <submittedName>
        <fullName evidence="1">Uncharacterized protein</fullName>
    </submittedName>
</protein>
<reference evidence="1 2" key="1">
    <citation type="submission" date="2016-08" db="EMBL/GenBank/DDBJ databases">
        <authorList>
            <person name="Seilhamer J.J."/>
        </authorList>
    </citation>
    <scope>NUCLEOTIDE SEQUENCE [LARGE SCALE GENOMIC DNA]</scope>
    <source>
        <strain evidence="1 2">KCTC 42603</strain>
    </source>
</reference>
<evidence type="ECO:0000313" key="2">
    <source>
        <dbReference type="Proteomes" id="UP000175691"/>
    </source>
</evidence>
<gene>
    <name evidence="1" type="ORF">BFC18_19040</name>
</gene>
<evidence type="ECO:0000313" key="1">
    <source>
        <dbReference type="EMBL" id="OFC68851.1"/>
    </source>
</evidence>
<proteinExistence type="predicted"/>